<dbReference type="PROSITE" id="PS01332">
    <property type="entry name" value="HTH_RRF2_1"/>
    <property type="match status" value="1"/>
</dbReference>
<dbReference type="AlphaFoldDB" id="A0A0U9HF32"/>
<dbReference type="RefSeq" id="WP_059032762.1">
    <property type="nucleotide sequence ID" value="NZ_BSDW01000001.1"/>
</dbReference>
<dbReference type="InterPro" id="IPR036388">
    <property type="entry name" value="WH-like_DNA-bd_sf"/>
</dbReference>
<protein>
    <submittedName>
        <fullName evidence="2">Rrf2 family protein</fullName>
    </submittedName>
</protein>
<dbReference type="PROSITE" id="PS51197">
    <property type="entry name" value="HTH_RRF2_2"/>
    <property type="match status" value="1"/>
</dbReference>
<evidence type="ECO:0000313" key="3">
    <source>
        <dbReference type="Proteomes" id="UP000062160"/>
    </source>
</evidence>
<dbReference type="GO" id="GO:0003700">
    <property type="term" value="F:DNA-binding transcription factor activity"/>
    <property type="evidence" value="ECO:0007669"/>
    <property type="project" value="TreeGrafter"/>
</dbReference>
<evidence type="ECO:0000256" key="1">
    <source>
        <dbReference type="ARBA" id="ARBA00023125"/>
    </source>
</evidence>
<dbReference type="Proteomes" id="UP000062160">
    <property type="component" value="Unassembled WGS sequence"/>
</dbReference>
<dbReference type="GO" id="GO:0003677">
    <property type="term" value="F:DNA binding"/>
    <property type="evidence" value="ECO:0007669"/>
    <property type="project" value="UniProtKB-KW"/>
</dbReference>
<dbReference type="PANTHER" id="PTHR33221:SF5">
    <property type="entry name" value="HTH-TYPE TRANSCRIPTIONAL REGULATOR ISCR"/>
    <property type="match status" value="1"/>
</dbReference>
<gene>
    <name evidence="2" type="ORF">TSYNT_7395</name>
</gene>
<dbReference type="Pfam" id="PF02082">
    <property type="entry name" value="Rrf2"/>
    <property type="match status" value="1"/>
</dbReference>
<evidence type="ECO:0000313" key="2">
    <source>
        <dbReference type="EMBL" id="GAQ25374.1"/>
    </source>
</evidence>
<name>A0A0U9HF32_9FIRM</name>
<dbReference type="SUPFAM" id="SSF46785">
    <property type="entry name" value="Winged helix' DNA-binding domain"/>
    <property type="match status" value="1"/>
</dbReference>
<dbReference type="STRING" id="224999.GCA_001485475_01390"/>
<reference evidence="2" key="1">
    <citation type="journal article" date="2016" name="Genome Announc.">
        <title>Draft Genome Sequence of the Syntrophic Lactate-Degrading Bacterium Tepidanaerobacter syntrophicus JLT.</title>
        <authorList>
            <person name="Matsuura N."/>
            <person name="Ohashi A."/>
            <person name="Tourlousse D.M."/>
            <person name="Sekiguchi Y."/>
        </authorList>
    </citation>
    <scope>NUCLEOTIDE SEQUENCE [LARGE SCALE GENOMIC DNA]</scope>
    <source>
        <strain evidence="2">JL</strain>
    </source>
</reference>
<dbReference type="PANTHER" id="PTHR33221">
    <property type="entry name" value="WINGED HELIX-TURN-HELIX TRANSCRIPTIONAL REGULATOR, RRF2 FAMILY"/>
    <property type="match status" value="1"/>
</dbReference>
<dbReference type="EMBL" id="DF977001">
    <property type="protein sequence ID" value="GAQ25374.1"/>
    <property type="molecule type" value="Genomic_DNA"/>
</dbReference>
<dbReference type="NCBIfam" id="TIGR00738">
    <property type="entry name" value="rrf2_super"/>
    <property type="match status" value="1"/>
</dbReference>
<keyword evidence="3" id="KW-1185">Reference proteome</keyword>
<accession>A0A0U9HF32</accession>
<dbReference type="Gene3D" id="1.10.10.10">
    <property type="entry name" value="Winged helix-like DNA-binding domain superfamily/Winged helix DNA-binding domain"/>
    <property type="match status" value="1"/>
</dbReference>
<dbReference type="GO" id="GO:0005829">
    <property type="term" value="C:cytosol"/>
    <property type="evidence" value="ECO:0007669"/>
    <property type="project" value="TreeGrafter"/>
</dbReference>
<dbReference type="InterPro" id="IPR036390">
    <property type="entry name" value="WH_DNA-bd_sf"/>
</dbReference>
<proteinExistence type="predicted"/>
<dbReference type="OrthoDB" id="9808360at2"/>
<organism evidence="2">
    <name type="scientific">Tepidanaerobacter syntrophicus</name>
    <dbReference type="NCBI Taxonomy" id="224999"/>
    <lineage>
        <taxon>Bacteria</taxon>
        <taxon>Bacillati</taxon>
        <taxon>Bacillota</taxon>
        <taxon>Clostridia</taxon>
        <taxon>Thermosediminibacterales</taxon>
        <taxon>Tepidanaerobacteraceae</taxon>
        <taxon>Tepidanaerobacter</taxon>
    </lineage>
</organism>
<sequence length="142" mass="16023">MKLSTKGRYGLKAMYDLALNYGDEPIPLKNIAERQDISEPYLEQLMAILKKEGLVQSVRGAYGGYLLTREPSKITVGDVLRALEGPIGLVDCVLEQDAAECEKYDSCITRIVWEKIRDSIIKTIDSITLWDMCHEISNKNEP</sequence>
<dbReference type="InterPro" id="IPR000944">
    <property type="entry name" value="Tscrpt_reg_Rrf2"/>
</dbReference>
<dbReference type="InterPro" id="IPR030489">
    <property type="entry name" value="TR_Rrf2-type_CS"/>
</dbReference>
<keyword evidence="1" id="KW-0238">DNA-binding</keyword>